<protein>
    <submittedName>
        <fullName evidence="1">Uncharacterized protein</fullName>
    </submittedName>
</protein>
<evidence type="ECO:0000313" key="2">
    <source>
        <dbReference type="Proteomes" id="UP000008177"/>
    </source>
</evidence>
<dbReference type="OrthoDB" id="10278034at2759"/>
<dbReference type="AlphaFoldDB" id="G2XXH2"/>
<accession>G2XXH2</accession>
<dbReference type="HOGENOM" id="CLU_2885498_0_0_1"/>
<sequence length="63" mass="6927">MNGTFPSNGSMLNQGNVPTRIGTPSLLHAALPSENISVQQQLNPQESPFRSIKFSWLRSCPLM</sequence>
<dbReference type="Proteomes" id="UP000008177">
    <property type="component" value="Unplaced contigs"/>
</dbReference>
<reference evidence="2" key="1">
    <citation type="journal article" date="2011" name="PLoS Genet.">
        <title>Genomic analysis of the necrotrophic fungal pathogens Sclerotinia sclerotiorum and Botrytis cinerea.</title>
        <authorList>
            <person name="Amselem J."/>
            <person name="Cuomo C.A."/>
            <person name="van Kan J.A."/>
            <person name="Viaud M."/>
            <person name="Benito E.P."/>
            <person name="Couloux A."/>
            <person name="Coutinho P.M."/>
            <person name="de Vries R.P."/>
            <person name="Dyer P.S."/>
            <person name="Fillinger S."/>
            <person name="Fournier E."/>
            <person name="Gout L."/>
            <person name="Hahn M."/>
            <person name="Kohn L."/>
            <person name="Lapalu N."/>
            <person name="Plummer K.M."/>
            <person name="Pradier J.M."/>
            <person name="Quevillon E."/>
            <person name="Sharon A."/>
            <person name="Simon A."/>
            <person name="ten Have A."/>
            <person name="Tudzynski B."/>
            <person name="Tudzynski P."/>
            <person name="Wincker P."/>
            <person name="Andrew M."/>
            <person name="Anthouard V."/>
            <person name="Beever R.E."/>
            <person name="Beffa R."/>
            <person name="Benoit I."/>
            <person name="Bouzid O."/>
            <person name="Brault B."/>
            <person name="Chen Z."/>
            <person name="Choquer M."/>
            <person name="Collemare J."/>
            <person name="Cotton P."/>
            <person name="Danchin E.G."/>
            <person name="Da Silva C."/>
            <person name="Gautier A."/>
            <person name="Giraud C."/>
            <person name="Giraud T."/>
            <person name="Gonzalez C."/>
            <person name="Grossetete S."/>
            <person name="Guldener U."/>
            <person name="Henrissat B."/>
            <person name="Howlett B.J."/>
            <person name="Kodira C."/>
            <person name="Kretschmer M."/>
            <person name="Lappartient A."/>
            <person name="Leroch M."/>
            <person name="Levis C."/>
            <person name="Mauceli E."/>
            <person name="Neuveglise C."/>
            <person name="Oeser B."/>
            <person name="Pearson M."/>
            <person name="Poulain J."/>
            <person name="Poussereau N."/>
            <person name="Quesneville H."/>
            <person name="Rascle C."/>
            <person name="Schumacher J."/>
            <person name="Segurens B."/>
            <person name="Sexton A."/>
            <person name="Silva E."/>
            <person name="Sirven C."/>
            <person name="Soanes D.M."/>
            <person name="Talbot N.J."/>
            <person name="Templeton M."/>
            <person name="Yandava C."/>
            <person name="Yarden O."/>
            <person name="Zeng Q."/>
            <person name="Rollins J.A."/>
            <person name="Lebrun M.H."/>
            <person name="Dickman M."/>
        </authorList>
    </citation>
    <scope>NUCLEOTIDE SEQUENCE [LARGE SCALE GENOMIC DNA]</scope>
    <source>
        <strain evidence="2">T4</strain>
    </source>
</reference>
<gene>
    <name evidence="1" type="ORF">BofuT4_uP007280.1</name>
</gene>
<proteinExistence type="predicted"/>
<dbReference type="InParanoid" id="G2XXH2"/>
<organism evidence="1 2">
    <name type="scientific">Botryotinia fuckeliana (strain T4)</name>
    <name type="common">Noble rot fungus</name>
    <name type="synonym">Botrytis cinerea</name>
    <dbReference type="NCBI Taxonomy" id="999810"/>
    <lineage>
        <taxon>Eukaryota</taxon>
        <taxon>Fungi</taxon>
        <taxon>Dikarya</taxon>
        <taxon>Ascomycota</taxon>
        <taxon>Pezizomycotina</taxon>
        <taxon>Leotiomycetes</taxon>
        <taxon>Helotiales</taxon>
        <taxon>Sclerotiniaceae</taxon>
        <taxon>Botrytis</taxon>
    </lineage>
</organism>
<dbReference type="EMBL" id="FQ790275">
    <property type="protein sequence ID" value="CCD45011.1"/>
    <property type="molecule type" value="Genomic_DNA"/>
</dbReference>
<evidence type="ECO:0000313" key="1">
    <source>
        <dbReference type="EMBL" id="CCD45011.1"/>
    </source>
</evidence>
<name>G2XXH2_BOTF4</name>